<dbReference type="GO" id="GO:0046983">
    <property type="term" value="F:protein dimerization activity"/>
    <property type="evidence" value="ECO:0007669"/>
    <property type="project" value="InterPro"/>
</dbReference>
<dbReference type="EMBL" id="BQKI01000004">
    <property type="protein sequence ID" value="GJM91994.1"/>
    <property type="molecule type" value="Genomic_DNA"/>
</dbReference>
<evidence type="ECO:0000259" key="7">
    <source>
        <dbReference type="PROSITE" id="PS50888"/>
    </source>
</evidence>
<protein>
    <recommendedName>
        <fullName evidence="7">BHLH domain-containing protein</fullName>
    </recommendedName>
</protein>
<dbReference type="CDD" id="cd04873">
    <property type="entry name" value="ACT_UUR-ACR-like"/>
    <property type="match status" value="1"/>
</dbReference>
<sequence>MDDSAAPRKMNEIAGGGAGGGDWGYLGPDGMVAGNGNPFPAFPFSTPASASMLLSMDSAAFFDLHAGFPSSSTTAPALPAFHDFGSSVVPFDDSAHFLGAPPPPPPPPAVAEGQKGDRGKPGRVLHGHHGHTGECRGSGGGGGGGGGRGKNKKGMPAKNLMAERRRRKKLNDRLYMLRSVVPKISKVEVRMREGHAVNIHMFCARKPGILLSTMRALESLGLDIEQAVISCFSGFAMDVFRAERCLDGPGPVAEDIKAVLMHSAGLQNELL</sequence>
<comment type="subcellular location">
    <subcellularLocation>
        <location evidence="1">Nucleus</location>
    </subcellularLocation>
</comment>
<name>A0AAV5BZY9_ELECO</name>
<comment type="similarity">
    <text evidence="2">Belongs to the bHLH protein family.</text>
</comment>
<dbReference type="InterPro" id="IPR051358">
    <property type="entry name" value="TF_AMS/ICE1/BHLH6-like"/>
</dbReference>
<dbReference type="GO" id="GO:0043565">
    <property type="term" value="F:sequence-specific DNA binding"/>
    <property type="evidence" value="ECO:0007669"/>
    <property type="project" value="TreeGrafter"/>
</dbReference>
<gene>
    <name evidence="8" type="primary">ga08417</name>
    <name evidence="8" type="ORF">PR202_ga08417</name>
</gene>
<comment type="caution">
    <text evidence="8">The sequence shown here is derived from an EMBL/GenBank/DDBJ whole genome shotgun (WGS) entry which is preliminary data.</text>
</comment>
<feature type="compositionally biased region" description="Gly residues" evidence="6">
    <location>
        <begin position="136"/>
        <end position="148"/>
    </location>
</feature>
<proteinExistence type="inferred from homology"/>
<dbReference type="InterPro" id="IPR036638">
    <property type="entry name" value="HLH_DNA-bd_sf"/>
</dbReference>
<organism evidence="8 9">
    <name type="scientific">Eleusine coracana subsp. coracana</name>
    <dbReference type="NCBI Taxonomy" id="191504"/>
    <lineage>
        <taxon>Eukaryota</taxon>
        <taxon>Viridiplantae</taxon>
        <taxon>Streptophyta</taxon>
        <taxon>Embryophyta</taxon>
        <taxon>Tracheophyta</taxon>
        <taxon>Spermatophyta</taxon>
        <taxon>Magnoliopsida</taxon>
        <taxon>Liliopsida</taxon>
        <taxon>Poales</taxon>
        <taxon>Poaceae</taxon>
        <taxon>PACMAD clade</taxon>
        <taxon>Chloridoideae</taxon>
        <taxon>Cynodonteae</taxon>
        <taxon>Eleusininae</taxon>
        <taxon>Eleusine</taxon>
    </lineage>
</organism>
<feature type="region of interest" description="Disordered" evidence="6">
    <location>
        <begin position="1"/>
        <end position="25"/>
    </location>
</feature>
<keyword evidence="3" id="KW-0805">Transcription regulation</keyword>
<dbReference type="InterPro" id="IPR054502">
    <property type="entry name" value="bHLH-TF_ACT-like_plant"/>
</dbReference>
<evidence type="ECO:0000313" key="9">
    <source>
        <dbReference type="Proteomes" id="UP001054889"/>
    </source>
</evidence>
<keyword evidence="4" id="KW-0804">Transcription</keyword>
<evidence type="ECO:0000256" key="2">
    <source>
        <dbReference type="ARBA" id="ARBA00005510"/>
    </source>
</evidence>
<feature type="compositionally biased region" description="Gly residues" evidence="6">
    <location>
        <begin position="14"/>
        <end position="24"/>
    </location>
</feature>
<feature type="compositionally biased region" description="Pro residues" evidence="6">
    <location>
        <begin position="100"/>
        <end position="109"/>
    </location>
</feature>
<dbReference type="GO" id="GO:0003700">
    <property type="term" value="F:DNA-binding transcription factor activity"/>
    <property type="evidence" value="ECO:0007669"/>
    <property type="project" value="TreeGrafter"/>
</dbReference>
<feature type="compositionally biased region" description="Basic residues" evidence="6">
    <location>
        <begin position="121"/>
        <end position="130"/>
    </location>
</feature>
<feature type="domain" description="BHLH" evidence="7">
    <location>
        <begin position="154"/>
        <end position="220"/>
    </location>
</feature>
<dbReference type="Gene3D" id="4.10.280.10">
    <property type="entry name" value="Helix-loop-helix DNA-binding domain"/>
    <property type="match status" value="1"/>
</dbReference>
<dbReference type="Pfam" id="PF22754">
    <property type="entry name" value="bHLH-TF_ACT-like_plant"/>
    <property type="match status" value="1"/>
</dbReference>
<dbReference type="GO" id="GO:0005634">
    <property type="term" value="C:nucleus"/>
    <property type="evidence" value="ECO:0007669"/>
    <property type="project" value="UniProtKB-SubCell"/>
</dbReference>
<dbReference type="PANTHER" id="PTHR31945:SF129">
    <property type="entry name" value="TRANSCRIPTION FACTOR SCREAM2"/>
    <property type="match status" value="1"/>
</dbReference>
<evidence type="ECO:0000256" key="6">
    <source>
        <dbReference type="SAM" id="MobiDB-lite"/>
    </source>
</evidence>
<evidence type="ECO:0000313" key="8">
    <source>
        <dbReference type="EMBL" id="GJM91994.1"/>
    </source>
</evidence>
<evidence type="ECO:0000256" key="1">
    <source>
        <dbReference type="ARBA" id="ARBA00004123"/>
    </source>
</evidence>
<keyword evidence="9" id="KW-1185">Reference proteome</keyword>
<reference evidence="8" key="2">
    <citation type="submission" date="2021-12" db="EMBL/GenBank/DDBJ databases">
        <title>Resequencing data analysis of finger millet.</title>
        <authorList>
            <person name="Hatakeyama M."/>
            <person name="Aluri S."/>
            <person name="Balachadran M.T."/>
            <person name="Sivarajan S.R."/>
            <person name="Poveda L."/>
            <person name="Shimizu-Inatsugi R."/>
            <person name="Schlapbach R."/>
            <person name="Sreeman S.M."/>
            <person name="Shimizu K.K."/>
        </authorList>
    </citation>
    <scope>NUCLEOTIDE SEQUENCE</scope>
</reference>
<dbReference type="AlphaFoldDB" id="A0AAV5BZY9"/>
<keyword evidence="5" id="KW-0539">Nucleus</keyword>
<dbReference type="Proteomes" id="UP001054889">
    <property type="component" value="Unassembled WGS sequence"/>
</dbReference>
<dbReference type="PROSITE" id="PS50888">
    <property type="entry name" value="BHLH"/>
    <property type="match status" value="1"/>
</dbReference>
<evidence type="ECO:0000256" key="3">
    <source>
        <dbReference type="ARBA" id="ARBA00023015"/>
    </source>
</evidence>
<dbReference type="PANTHER" id="PTHR31945">
    <property type="entry name" value="TRANSCRIPTION FACTOR SCREAM2-RELATED"/>
    <property type="match status" value="1"/>
</dbReference>
<evidence type="ECO:0000256" key="5">
    <source>
        <dbReference type="ARBA" id="ARBA00023242"/>
    </source>
</evidence>
<feature type="region of interest" description="Disordered" evidence="6">
    <location>
        <begin position="95"/>
        <end position="156"/>
    </location>
</feature>
<feature type="compositionally biased region" description="Basic and acidic residues" evidence="6">
    <location>
        <begin position="1"/>
        <end position="11"/>
    </location>
</feature>
<dbReference type="InterPro" id="IPR011598">
    <property type="entry name" value="bHLH_dom"/>
</dbReference>
<evidence type="ECO:0000256" key="4">
    <source>
        <dbReference type="ARBA" id="ARBA00023163"/>
    </source>
</evidence>
<reference evidence="8" key="1">
    <citation type="journal article" date="2018" name="DNA Res.">
        <title>Multiple hybrid de novo genome assembly of finger millet, an orphan allotetraploid crop.</title>
        <authorList>
            <person name="Hatakeyama M."/>
            <person name="Aluri S."/>
            <person name="Balachadran M.T."/>
            <person name="Sivarajan S.R."/>
            <person name="Patrignani A."/>
            <person name="Gruter S."/>
            <person name="Poveda L."/>
            <person name="Shimizu-Inatsugi R."/>
            <person name="Baeten J."/>
            <person name="Francoijs K.J."/>
            <person name="Nataraja K.N."/>
            <person name="Reddy Y.A.N."/>
            <person name="Phadnis S."/>
            <person name="Ravikumar R.L."/>
            <person name="Schlapbach R."/>
            <person name="Sreeman S.M."/>
            <person name="Shimizu K.K."/>
        </authorList>
    </citation>
    <scope>NUCLEOTIDE SEQUENCE</scope>
</reference>
<accession>A0AAV5BZY9</accession>
<dbReference type="SUPFAM" id="SSF47459">
    <property type="entry name" value="HLH, helix-loop-helix DNA-binding domain"/>
    <property type="match status" value="1"/>
</dbReference>